<evidence type="ECO:0000256" key="2">
    <source>
        <dbReference type="RuleBase" id="RU003875"/>
    </source>
</evidence>
<dbReference type="PRINTS" id="PR01346">
    <property type="entry name" value="HELNAPAPROT"/>
</dbReference>
<feature type="domain" description="Ferritin/DPS" evidence="3">
    <location>
        <begin position="17"/>
        <end position="156"/>
    </location>
</feature>
<name>A0A1D8P416_9FLAO</name>
<dbReference type="GO" id="GO:0008199">
    <property type="term" value="F:ferric iron binding"/>
    <property type="evidence" value="ECO:0007669"/>
    <property type="project" value="InterPro"/>
</dbReference>
<protein>
    <submittedName>
        <fullName evidence="4">DNA starvation/stationary phase protection protein</fullName>
    </submittedName>
</protein>
<evidence type="ECO:0000313" key="5">
    <source>
        <dbReference type="Proteomes" id="UP000176050"/>
    </source>
</evidence>
<dbReference type="AlphaFoldDB" id="A0A1D8P416"/>
<dbReference type="PROSITE" id="PS00818">
    <property type="entry name" value="DPS_1"/>
    <property type="match status" value="1"/>
</dbReference>
<evidence type="ECO:0000256" key="1">
    <source>
        <dbReference type="ARBA" id="ARBA00009497"/>
    </source>
</evidence>
<proteinExistence type="inferred from homology"/>
<dbReference type="InterPro" id="IPR012347">
    <property type="entry name" value="Ferritin-like"/>
</dbReference>
<dbReference type="PANTHER" id="PTHR42932:SF1">
    <property type="entry name" value="GENERAL STRESS PROTEIN 20U"/>
    <property type="match status" value="1"/>
</dbReference>
<dbReference type="PANTHER" id="PTHR42932">
    <property type="entry name" value="GENERAL STRESS PROTEIN 20U"/>
    <property type="match status" value="1"/>
</dbReference>
<dbReference type="Gene3D" id="1.20.1260.10">
    <property type="match status" value="1"/>
</dbReference>
<dbReference type="InterPro" id="IPR002177">
    <property type="entry name" value="DPS_DNA-bd"/>
</dbReference>
<dbReference type="OrthoDB" id="9797023at2"/>
<dbReference type="InterPro" id="IPR023188">
    <property type="entry name" value="DPS_DNA-bd_CS"/>
</dbReference>
<dbReference type="InterPro" id="IPR008331">
    <property type="entry name" value="Ferritin_DPS_dom"/>
</dbReference>
<reference evidence="4 5" key="1">
    <citation type="submission" date="2016-10" db="EMBL/GenBank/DDBJ databases">
        <title>Lutibacter sp. LPB0138, isolated from marine gastropod.</title>
        <authorList>
            <person name="Kim E."/>
            <person name="Yi H."/>
        </authorList>
    </citation>
    <scope>NUCLEOTIDE SEQUENCE [LARGE SCALE GENOMIC DNA]</scope>
    <source>
        <strain evidence="4 5">LPB0138</strain>
    </source>
</reference>
<evidence type="ECO:0000259" key="3">
    <source>
        <dbReference type="Pfam" id="PF00210"/>
    </source>
</evidence>
<dbReference type="InterPro" id="IPR009078">
    <property type="entry name" value="Ferritin-like_SF"/>
</dbReference>
<dbReference type="SUPFAM" id="SSF47240">
    <property type="entry name" value="Ferritin-like"/>
    <property type="match status" value="1"/>
</dbReference>
<gene>
    <name evidence="4" type="ORF">LPB138_00805</name>
</gene>
<organism evidence="4 5">
    <name type="scientific">Urechidicola croceus</name>
    <dbReference type="NCBI Taxonomy" id="1850246"/>
    <lineage>
        <taxon>Bacteria</taxon>
        <taxon>Pseudomonadati</taxon>
        <taxon>Bacteroidota</taxon>
        <taxon>Flavobacteriia</taxon>
        <taxon>Flavobacteriales</taxon>
        <taxon>Flavobacteriaceae</taxon>
        <taxon>Urechidicola</taxon>
    </lineage>
</organism>
<sequence length="173" mass="20133">MNYLNMNKKELIPVVHELNILLADYNMYYQKLRSYHWNIVGKNFFDLHVKFEELYNDAKIKIDDVAERILTLRNHPVSNFSKYLKISSIKETSALKTDKEMVVNILNDHSILLEQMSTVIKESEKIGDEGTIDMVGAYIGSLEKTSWMLEAWLKNTSEEFETSEMKKMGVTVS</sequence>
<evidence type="ECO:0000313" key="4">
    <source>
        <dbReference type="EMBL" id="AOW19308.1"/>
    </source>
</evidence>
<dbReference type="STRING" id="1850246.LPB138_00805"/>
<dbReference type="RefSeq" id="WP_070235438.1">
    <property type="nucleotide sequence ID" value="NZ_CP017478.1"/>
</dbReference>
<dbReference type="CDD" id="cd01043">
    <property type="entry name" value="DPS"/>
    <property type="match status" value="1"/>
</dbReference>
<dbReference type="KEGG" id="lul:LPB138_00805"/>
<dbReference type="EMBL" id="CP017478">
    <property type="protein sequence ID" value="AOW19308.1"/>
    <property type="molecule type" value="Genomic_DNA"/>
</dbReference>
<keyword evidence="5" id="KW-1185">Reference proteome</keyword>
<accession>A0A1D8P416</accession>
<dbReference type="Proteomes" id="UP000176050">
    <property type="component" value="Chromosome"/>
</dbReference>
<dbReference type="GO" id="GO:0016722">
    <property type="term" value="F:oxidoreductase activity, acting on metal ions"/>
    <property type="evidence" value="ECO:0007669"/>
    <property type="project" value="InterPro"/>
</dbReference>
<dbReference type="Pfam" id="PF00210">
    <property type="entry name" value="Ferritin"/>
    <property type="match status" value="1"/>
</dbReference>
<dbReference type="PIRSF" id="PIRSF005900">
    <property type="entry name" value="Dps"/>
    <property type="match status" value="1"/>
</dbReference>
<comment type="similarity">
    <text evidence="1 2">Belongs to the Dps family.</text>
</comment>